<dbReference type="EMBL" id="VCEB01000007">
    <property type="protein sequence ID" value="KAB0375215.1"/>
    <property type="molecule type" value="Genomic_DNA"/>
</dbReference>
<evidence type="ECO:0000313" key="3">
    <source>
        <dbReference type="Proteomes" id="UP000326062"/>
    </source>
</evidence>
<dbReference type="SUPFAM" id="SSF81324">
    <property type="entry name" value="Voltage-gated potassium channels"/>
    <property type="match status" value="1"/>
</dbReference>
<accession>A0A5N3XMC1</accession>
<feature type="transmembrane region" description="Helical" evidence="1">
    <location>
        <begin position="25"/>
        <end position="46"/>
    </location>
</feature>
<dbReference type="Gene3D" id="1.10.287.70">
    <property type="match status" value="1"/>
</dbReference>
<name>A0A5N3XMC1_MUNRE</name>
<organism evidence="2 3">
    <name type="scientific">Muntiacus reevesi</name>
    <name type="common">Reeves' muntjac</name>
    <name type="synonym">Cervus reevesi</name>
    <dbReference type="NCBI Taxonomy" id="9886"/>
    <lineage>
        <taxon>Eukaryota</taxon>
        <taxon>Metazoa</taxon>
        <taxon>Chordata</taxon>
        <taxon>Craniata</taxon>
        <taxon>Vertebrata</taxon>
        <taxon>Euteleostomi</taxon>
        <taxon>Mammalia</taxon>
        <taxon>Eutheria</taxon>
        <taxon>Laurasiatheria</taxon>
        <taxon>Artiodactyla</taxon>
        <taxon>Ruminantia</taxon>
        <taxon>Pecora</taxon>
        <taxon>Cervidae</taxon>
        <taxon>Muntiacinae</taxon>
        <taxon>Muntiacus</taxon>
    </lineage>
</organism>
<gene>
    <name evidence="2" type="ORF">FD755_013707</name>
</gene>
<evidence type="ECO:0000313" key="2">
    <source>
        <dbReference type="EMBL" id="KAB0375215.1"/>
    </source>
</evidence>
<reference evidence="2 3" key="1">
    <citation type="submission" date="2019-06" db="EMBL/GenBank/DDBJ databases">
        <title>Discovery of a novel chromosome fission-fusion reversal in muntjac.</title>
        <authorList>
            <person name="Mudd A.B."/>
            <person name="Bredeson J.V."/>
            <person name="Baum R."/>
            <person name="Hockemeyer D."/>
            <person name="Rokhsar D.S."/>
        </authorList>
    </citation>
    <scope>NUCLEOTIDE SEQUENCE [LARGE SCALE GENOMIC DNA]</scope>
    <source>
        <strain evidence="2">UCam_UCB_Mr</strain>
        <tissue evidence="2">Fibroblast cell line</tissue>
    </source>
</reference>
<dbReference type="Proteomes" id="UP000326062">
    <property type="component" value="Chromosome 8"/>
</dbReference>
<evidence type="ECO:0008006" key="4">
    <source>
        <dbReference type="Google" id="ProtNLM"/>
    </source>
</evidence>
<feature type="non-terminal residue" evidence="2">
    <location>
        <position position="1"/>
    </location>
</feature>
<proteinExistence type="predicted"/>
<keyword evidence="3" id="KW-1185">Reference proteome</keyword>
<keyword evidence="1" id="KW-0472">Membrane</keyword>
<evidence type="ECO:0000256" key="1">
    <source>
        <dbReference type="SAM" id="Phobius"/>
    </source>
</evidence>
<sequence length="148" mass="15807">QNWEGRLQCSRRFGMATPATVGGKVFLIVYGLLGCSSTLLFFNLFLERLITVIAHVTRWCGARRPGRRTNGGSDGGSGARRLSGEMVSMKDLLAANKASLAVLQKQLSEAASGRPRRASTPAVDDEFSGGVGAFAIMNSRLAETSADR</sequence>
<keyword evidence="1" id="KW-1133">Transmembrane helix</keyword>
<keyword evidence="1" id="KW-0812">Transmembrane</keyword>
<protein>
    <recommendedName>
        <fullName evidence="4">Potassium channel domain-containing protein</fullName>
    </recommendedName>
</protein>
<comment type="caution">
    <text evidence="2">The sequence shown here is derived from an EMBL/GenBank/DDBJ whole genome shotgun (WGS) entry which is preliminary data.</text>
</comment>
<dbReference type="AlphaFoldDB" id="A0A5N3XMC1"/>